<keyword evidence="2" id="KW-1003">Cell membrane</keyword>
<keyword evidence="6" id="KW-0175">Coiled coil</keyword>
<evidence type="ECO:0000256" key="1">
    <source>
        <dbReference type="ARBA" id="ARBA00004651"/>
    </source>
</evidence>
<feature type="coiled-coil region" evidence="6">
    <location>
        <begin position="166"/>
        <end position="193"/>
    </location>
</feature>
<keyword evidence="5 8" id="KW-0472">Membrane</keyword>
<name>A0A366FC14_9HYPH</name>
<evidence type="ECO:0000256" key="7">
    <source>
        <dbReference type="SAM" id="MobiDB-lite"/>
    </source>
</evidence>
<evidence type="ECO:0000313" key="10">
    <source>
        <dbReference type="EMBL" id="RBP12178.1"/>
    </source>
</evidence>
<dbReference type="Proteomes" id="UP000253529">
    <property type="component" value="Unassembled WGS sequence"/>
</dbReference>
<keyword evidence="3 8" id="KW-0812">Transmembrane</keyword>
<dbReference type="PANTHER" id="PTHR32309">
    <property type="entry name" value="TYROSINE-PROTEIN KINASE"/>
    <property type="match status" value="1"/>
</dbReference>
<keyword evidence="11" id="KW-1185">Reference proteome</keyword>
<evidence type="ECO:0000259" key="9">
    <source>
        <dbReference type="Pfam" id="PF02706"/>
    </source>
</evidence>
<evidence type="ECO:0000256" key="3">
    <source>
        <dbReference type="ARBA" id="ARBA00022692"/>
    </source>
</evidence>
<comment type="caution">
    <text evidence="10">The sequence shown here is derived from an EMBL/GenBank/DDBJ whole genome shotgun (WGS) entry which is preliminary data.</text>
</comment>
<dbReference type="GO" id="GO:0004713">
    <property type="term" value="F:protein tyrosine kinase activity"/>
    <property type="evidence" value="ECO:0007669"/>
    <property type="project" value="TreeGrafter"/>
</dbReference>
<feature type="coiled-coil region" evidence="6">
    <location>
        <begin position="280"/>
        <end position="370"/>
    </location>
</feature>
<dbReference type="PANTHER" id="PTHR32309:SF13">
    <property type="entry name" value="FERRIC ENTEROBACTIN TRANSPORT PROTEIN FEPE"/>
    <property type="match status" value="1"/>
</dbReference>
<comment type="subcellular location">
    <subcellularLocation>
        <location evidence="1">Cell membrane</location>
        <topology evidence="1">Multi-pass membrane protein</topology>
    </subcellularLocation>
</comment>
<evidence type="ECO:0000256" key="8">
    <source>
        <dbReference type="SAM" id="Phobius"/>
    </source>
</evidence>
<feature type="transmembrane region" description="Helical" evidence="8">
    <location>
        <begin position="25"/>
        <end position="46"/>
    </location>
</feature>
<feature type="domain" description="Polysaccharide chain length determinant N-terminal" evidence="9">
    <location>
        <begin position="21"/>
        <end position="92"/>
    </location>
</feature>
<dbReference type="AlphaFoldDB" id="A0A366FC14"/>
<protein>
    <submittedName>
        <fullName evidence="10">Uncharacterized protein involved in exopolysaccharide biosynthesis</fullName>
    </submittedName>
</protein>
<feature type="region of interest" description="Disordered" evidence="7">
    <location>
        <begin position="429"/>
        <end position="455"/>
    </location>
</feature>
<dbReference type="Pfam" id="PF02706">
    <property type="entry name" value="Wzz"/>
    <property type="match status" value="1"/>
</dbReference>
<feature type="region of interest" description="Disordered" evidence="7">
    <location>
        <begin position="371"/>
        <end position="393"/>
    </location>
</feature>
<gene>
    <name evidence="10" type="ORF">DFR50_1147</name>
</gene>
<evidence type="ECO:0000256" key="6">
    <source>
        <dbReference type="SAM" id="Coils"/>
    </source>
</evidence>
<reference evidence="10 11" key="1">
    <citation type="submission" date="2018-06" db="EMBL/GenBank/DDBJ databases">
        <title>Genomic Encyclopedia of Type Strains, Phase IV (KMG-IV): sequencing the most valuable type-strain genomes for metagenomic binning, comparative biology and taxonomic classification.</title>
        <authorList>
            <person name="Goeker M."/>
        </authorList>
    </citation>
    <scope>NUCLEOTIDE SEQUENCE [LARGE SCALE GENOMIC DNA]</scope>
    <source>
        <strain evidence="10 11">DSM 24875</strain>
    </source>
</reference>
<proteinExistence type="predicted"/>
<evidence type="ECO:0000313" key="11">
    <source>
        <dbReference type="Proteomes" id="UP000253529"/>
    </source>
</evidence>
<dbReference type="RefSeq" id="WP_113889817.1">
    <property type="nucleotide sequence ID" value="NZ_QNRK01000014.1"/>
</dbReference>
<accession>A0A366FC14</accession>
<dbReference type="OrthoDB" id="7786248at2"/>
<dbReference type="EMBL" id="QNRK01000014">
    <property type="protein sequence ID" value="RBP12178.1"/>
    <property type="molecule type" value="Genomic_DNA"/>
</dbReference>
<sequence>MAGEHDTRQATPAARGFLPGVRRRWSWIAAATLAGALASAAFVSVAPPRYTASAVISPAEPPRFSASGSMTPEDPEALAQSIESLDVARAAIDRLQLAVDPEFRGEDAPGRFLSRLGVTPATGSRAIRIAFQARDPELAARAANTVAELAVQSLDEARARSVRAVEARLGKTIEDATARVAEAEANVEAERLRTAPPANAAGQGADETELEAKLSAARAASAAAAGKAAQLRRLAQEGRLADLPPSLADDPLRRLLEQRAPIRAEIADASRTLLPLHPRMKDLAAELAAVDGQIRDAVERESRASEAEARRAADEADALETALAERSKAAAAVSVAPTSASALRALEREAQTAREALQSYRQMARELESREAAEAEAGTARIVMRAEPPRSPVFPKTASTLAIGTAAGFGLGSLAASLAALAGARRRSAPTTAALDPTTPGSIAGARPESGASAPVDVPEPFPHAAPAGALDDVATLVATLRRLKPAGNLVVLVAGDESGRALAVALETARRFAAARATAFIDLGRTQEWLADILHRDEGDVPAIPGLSDLVAGRAGFGEVIRRDLSSTLDVVLAGANPGSGPLGDALTAFAASYGAVVLHASDWRSAWAREAARAADALAVVAPAARAGPARDRAASALMEDCPTVLAFAVRAARTAPEPVL</sequence>
<dbReference type="InterPro" id="IPR050445">
    <property type="entry name" value="Bact_polysacc_biosynth/exp"/>
</dbReference>
<evidence type="ECO:0000256" key="2">
    <source>
        <dbReference type="ARBA" id="ARBA00022475"/>
    </source>
</evidence>
<dbReference type="GO" id="GO:0005886">
    <property type="term" value="C:plasma membrane"/>
    <property type="evidence" value="ECO:0007669"/>
    <property type="project" value="UniProtKB-SubCell"/>
</dbReference>
<keyword evidence="4 8" id="KW-1133">Transmembrane helix</keyword>
<evidence type="ECO:0000256" key="5">
    <source>
        <dbReference type="ARBA" id="ARBA00023136"/>
    </source>
</evidence>
<dbReference type="InterPro" id="IPR003856">
    <property type="entry name" value="LPS_length_determ_N"/>
</dbReference>
<organism evidence="10 11">
    <name type="scientific">Roseiarcus fermentans</name>
    <dbReference type="NCBI Taxonomy" id="1473586"/>
    <lineage>
        <taxon>Bacteria</taxon>
        <taxon>Pseudomonadati</taxon>
        <taxon>Pseudomonadota</taxon>
        <taxon>Alphaproteobacteria</taxon>
        <taxon>Hyphomicrobiales</taxon>
        <taxon>Roseiarcaceae</taxon>
        <taxon>Roseiarcus</taxon>
    </lineage>
</organism>
<evidence type="ECO:0000256" key="4">
    <source>
        <dbReference type="ARBA" id="ARBA00022989"/>
    </source>
</evidence>
<feature type="compositionally biased region" description="Low complexity" evidence="7">
    <location>
        <begin position="429"/>
        <end position="440"/>
    </location>
</feature>